<dbReference type="RefSeq" id="WP_153418504.1">
    <property type="nucleotide sequence ID" value="NZ_WFLM01000001.1"/>
</dbReference>
<evidence type="ECO:0000256" key="1">
    <source>
        <dbReference type="SAM" id="MobiDB-lite"/>
    </source>
</evidence>
<organism evidence="2 3">
    <name type="scientific">Silvanigrella paludirubra</name>
    <dbReference type="NCBI Taxonomy" id="2499159"/>
    <lineage>
        <taxon>Bacteria</taxon>
        <taxon>Pseudomonadati</taxon>
        <taxon>Bdellovibrionota</taxon>
        <taxon>Oligoflexia</taxon>
        <taxon>Silvanigrellales</taxon>
        <taxon>Silvanigrellaceae</taxon>
        <taxon>Silvanigrella</taxon>
    </lineage>
</organism>
<feature type="compositionally biased region" description="Polar residues" evidence="1">
    <location>
        <begin position="80"/>
        <end position="96"/>
    </location>
</feature>
<proteinExistence type="predicted"/>
<sequence>MKNFIYLFVTLNTCILFSCSKETNDVNNASSENKSYFFNWSCVGSSIGSSVCSKNSVKETGSAGPFCTFASCQEWEKTNMNTKSSSLSSNKGIQKDSSSYSSSCSQSASYEIYYQPTTGSCM</sequence>
<feature type="region of interest" description="Disordered" evidence="1">
    <location>
        <begin position="80"/>
        <end position="107"/>
    </location>
</feature>
<dbReference type="EMBL" id="WFLM01000001">
    <property type="protein sequence ID" value="KAB8040981.1"/>
    <property type="molecule type" value="Genomic_DNA"/>
</dbReference>
<protein>
    <recommendedName>
        <fullName evidence="4">Lipoprotein</fullName>
    </recommendedName>
</protein>
<evidence type="ECO:0000313" key="3">
    <source>
        <dbReference type="Proteomes" id="UP000437748"/>
    </source>
</evidence>
<evidence type="ECO:0000313" key="2">
    <source>
        <dbReference type="EMBL" id="KAB8040981.1"/>
    </source>
</evidence>
<feature type="compositionally biased region" description="Low complexity" evidence="1">
    <location>
        <begin position="97"/>
        <end position="107"/>
    </location>
</feature>
<dbReference type="PROSITE" id="PS51257">
    <property type="entry name" value="PROKAR_LIPOPROTEIN"/>
    <property type="match status" value="1"/>
</dbReference>
<dbReference type="Proteomes" id="UP000437748">
    <property type="component" value="Unassembled WGS sequence"/>
</dbReference>
<evidence type="ECO:0008006" key="4">
    <source>
        <dbReference type="Google" id="ProtNLM"/>
    </source>
</evidence>
<gene>
    <name evidence="2" type="ORF">GCL60_03340</name>
</gene>
<keyword evidence="3" id="KW-1185">Reference proteome</keyword>
<dbReference type="AlphaFoldDB" id="A0A6N6VXC1"/>
<accession>A0A6N6VXC1</accession>
<comment type="caution">
    <text evidence="2">The sequence shown here is derived from an EMBL/GenBank/DDBJ whole genome shotgun (WGS) entry which is preliminary data.</text>
</comment>
<reference evidence="2 3" key="1">
    <citation type="submission" date="2019-10" db="EMBL/GenBank/DDBJ databases">
        <title>New species of Slilvanegrellaceae.</title>
        <authorList>
            <person name="Pitt A."/>
            <person name="Hahn M.W."/>
        </authorList>
    </citation>
    <scope>NUCLEOTIDE SEQUENCE [LARGE SCALE GENOMIC DNA]</scope>
    <source>
        <strain evidence="2 3">SP-Ram-0.45-NSY-1</strain>
    </source>
</reference>
<name>A0A6N6VXC1_9BACT</name>